<organism evidence="1 2">
    <name type="scientific">Cohaesibacter gelatinilyticus</name>
    <dbReference type="NCBI Taxonomy" id="372072"/>
    <lineage>
        <taxon>Bacteria</taxon>
        <taxon>Pseudomonadati</taxon>
        <taxon>Pseudomonadota</taxon>
        <taxon>Alphaproteobacteria</taxon>
        <taxon>Hyphomicrobiales</taxon>
        <taxon>Cohaesibacteraceae</taxon>
    </lineage>
</organism>
<reference evidence="1 2" key="1">
    <citation type="submission" date="2017-09" db="EMBL/GenBank/DDBJ databases">
        <authorList>
            <person name="Ehlers B."/>
            <person name="Leendertz F.H."/>
        </authorList>
    </citation>
    <scope>NUCLEOTIDE SEQUENCE [LARGE SCALE GENOMIC DNA]</scope>
    <source>
        <strain evidence="1 2">DSM 18289</strain>
    </source>
</reference>
<name>A0A285PHE1_9HYPH</name>
<dbReference type="EMBL" id="OBEL01000007">
    <property type="protein sequence ID" value="SNZ21134.1"/>
    <property type="molecule type" value="Genomic_DNA"/>
</dbReference>
<accession>A0A285PHE1</accession>
<proteinExistence type="predicted"/>
<dbReference type="Proteomes" id="UP000219439">
    <property type="component" value="Unassembled WGS sequence"/>
</dbReference>
<sequence>MIVHSCKCCSEININRIAGDDCTDGIFALLDKQETLPPHTKALISKAGVSLISDQELPQLRTAIFGKSNMEGVF</sequence>
<protein>
    <submittedName>
        <fullName evidence="1">Uncharacterized protein</fullName>
    </submittedName>
</protein>
<gene>
    <name evidence="1" type="ORF">SAMN06265368_4251</name>
</gene>
<dbReference type="AlphaFoldDB" id="A0A285PHE1"/>
<evidence type="ECO:0000313" key="2">
    <source>
        <dbReference type="Proteomes" id="UP000219439"/>
    </source>
</evidence>
<evidence type="ECO:0000313" key="1">
    <source>
        <dbReference type="EMBL" id="SNZ21134.1"/>
    </source>
</evidence>
<keyword evidence="2" id="KW-1185">Reference proteome</keyword>